<dbReference type="AlphaFoldDB" id="M0KR84"/>
<dbReference type="Proteomes" id="UP000011687">
    <property type="component" value="Unassembled WGS sequence"/>
</dbReference>
<proteinExistence type="predicted"/>
<keyword evidence="2" id="KW-1185">Reference proteome</keyword>
<sequence length="85" mass="9511">MFDYRFTSNVLISHSLIDLTELSNTVRVFIGKDNSPFFRIKRIKIIIPLTVITAGFEKPVKSFLMPPIKTSDQFCVGVSLGGCSN</sequence>
<reference evidence="1 2" key="1">
    <citation type="journal article" date="2014" name="PLoS Genet.">
        <title>Phylogenetically driven sequencing of extremely halophilic archaea reveals strategies for static and dynamic osmo-response.</title>
        <authorList>
            <person name="Becker E.A."/>
            <person name="Seitzer P.M."/>
            <person name="Tritt A."/>
            <person name="Larsen D."/>
            <person name="Krusor M."/>
            <person name="Yao A.I."/>
            <person name="Wu D."/>
            <person name="Madern D."/>
            <person name="Eisen J.A."/>
            <person name="Darling A.E."/>
            <person name="Facciotti M.T."/>
        </authorList>
    </citation>
    <scope>NUCLEOTIDE SEQUENCE [LARGE SCALE GENOMIC DNA]</scope>
    <source>
        <strain evidence="1 2">ATCC 33799</strain>
    </source>
</reference>
<comment type="caution">
    <text evidence="1">The sequence shown here is derived from an EMBL/GenBank/DDBJ whole genome shotgun (WGS) entry which is preliminary data.</text>
</comment>
<evidence type="ECO:0000313" key="2">
    <source>
        <dbReference type="Proteomes" id="UP000011687"/>
    </source>
</evidence>
<name>M0KR84_9EURY</name>
<protein>
    <submittedName>
        <fullName evidence="1">Uncharacterized protein</fullName>
    </submittedName>
</protein>
<dbReference type="EMBL" id="AOLS01000025">
    <property type="protein sequence ID" value="EMA23807.1"/>
    <property type="molecule type" value="Genomic_DNA"/>
</dbReference>
<evidence type="ECO:0000313" key="1">
    <source>
        <dbReference type="EMBL" id="EMA23807.1"/>
    </source>
</evidence>
<organism evidence="1 2">
    <name type="scientific">Haloarcula marismortui ATCC 33799</name>
    <dbReference type="NCBI Taxonomy" id="662475"/>
    <lineage>
        <taxon>Archaea</taxon>
        <taxon>Methanobacteriati</taxon>
        <taxon>Methanobacteriota</taxon>
        <taxon>Stenosarchaea group</taxon>
        <taxon>Halobacteria</taxon>
        <taxon>Halobacteriales</taxon>
        <taxon>Haloarculaceae</taxon>
        <taxon>Haloarcula</taxon>
    </lineage>
</organism>
<accession>M0KR84</accession>
<gene>
    <name evidence="1" type="ORF">C435_03673</name>
</gene>